<dbReference type="Proteomes" id="UP001055072">
    <property type="component" value="Unassembled WGS sequence"/>
</dbReference>
<protein>
    <submittedName>
        <fullName evidence="1">Uncharacterized protein</fullName>
    </submittedName>
</protein>
<sequence>MLLSHHARACSMHFRAHRIVTRETWGLSTSVPVNLAREARQLPIARSSESAAACNFQCGRLHPKLSDSIRKPHERGVALPDIYGGTCKCSPSDCEALEKVIVGRFILAAVVFASYLEAQWGGHTHMDQRAEMMAAAGTIICADLGKNAECQHARYLTPEEARSLDSGSAVHATDMFRSQTEGIVVPLGSMPSRRILKTGSLPSGVIAERMGDMLSFHYLSAGRRMKIVSSVLVHEALKTVAEQRGKRASTGDSITGMWQSLGRRRRLLTLFVASDRCCLCFQTPPPNQQHSAATISS</sequence>
<comment type="caution">
    <text evidence="1">The sequence shown here is derived from an EMBL/GenBank/DDBJ whole genome shotgun (WGS) entry which is preliminary data.</text>
</comment>
<organism evidence="1 2">
    <name type="scientific">Irpex rosettiformis</name>
    <dbReference type="NCBI Taxonomy" id="378272"/>
    <lineage>
        <taxon>Eukaryota</taxon>
        <taxon>Fungi</taxon>
        <taxon>Dikarya</taxon>
        <taxon>Basidiomycota</taxon>
        <taxon>Agaricomycotina</taxon>
        <taxon>Agaricomycetes</taxon>
        <taxon>Polyporales</taxon>
        <taxon>Irpicaceae</taxon>
        <taxon>Irpex</taxon>
    </lineage>
</organism>
<evidence type="ECO:0000313" key="2">
    <source>
        <dbReference type="Proteomes" id="UP001055072"/>
    </source>
</evidence>
<reference evidence="1" key="1">
    <citation type="journal article" date="2021" name="Environ. Microbiol.">
        <title>Gene family expansions and transcriptome signatures uncover fungal adaptations to wood decay.</title>
        <authorList>
            <person name="Hage H."/>
            <person name="Miyauchi S."/>
            <person name="Viragh M."/>
            <person name="Drula E."/>
            <person name="Min B."/>
            <person name="Chaduli D."/>
            <person name="Navarro D."/>
            <person name="Favel A."/>
            <person name="Norest M."/>
            <person name="Lesage-Meessen L."/>
            <person name="Balint B."/>
            <person name="Merenyi Z."/>
            <person name="de Eugenio L."/>
            <person name="Morin E."/>
            <person name="Martinez A.T."/>
            <person name="Baldrian P."/>
            <person name="Stursova M."/>
            <person name="Martinez M.J."/>
            <person name="Novotny C."/>
            <person name="Magnuson J.K."/>
            <person name="Spatafora J.W."/>
            <person name="Maurice S."/>
            <person name="Pangilinan J."/>
            <person name="Andreopoulos W."/>
            <person name="LaButti K."/>
            <person name="Hundley H."/>
            <person name="Na H."/>
            <person name="Kuo A."/>
            <person name="Barry K."/>
            <person name="Lipzen A."/>
            <person name="Henrissat B."/>
            <person name="Riley R."/>
            <person name="Ahrendt S."/>
            <person name="Nagy L.G."/>
            <person name="Grigoriev I.V."/>
            <person name="Martin F."/>
            <person name="Rosso M.N."/>
        </authorList>
    </citation>
    <scope>NUCLEOTIDE SEQUENCE</scope>
    <source>
        <strain evidence="1">CBS 384.51</strain>
    </source>
</reference>
<dbReference type="EMBL" id="MU274918">
    <property type="protein sequence ID" value="KAI0087360.1"/>
    <property type="molecule type" value="Genomic_DNA"/>
</dbReference>
<accession>A0ACB8TZB5</accession>
<proteinExistence type="predicted"/>
<evidence type="ECO:0000313" key="1">
    <source>
        <dbReference type="EMBL" id="KAI0087360.1"/>
    </source>
</evidence>
<keyword evidence="2" id="KW-1185">Reference proteome</keyword>
<name>A0ACB8TZB5_9APHY</name>
<gene>
    <name evidence="1" type="ORF">BDY19DRAFT_907541</name>
</gene>